<feature type="domain" description="N-(5'phosphoribosyl) anthranilate isomerase (PRAI)" evidence="10">
    <location>
        <begin position="6"/>
        <end position="206"/>
    </location>
</feature>
<evidence type="ECO:0000256" key="1">
    <source>
        <dbReference type="ARBA" id="ARBA00001164"/>
    </source>
</evidence>
<evidence type="ECO:0000256" key="3">
    <source>
        <dbReference type="ARBA" id="ARBA00012572"/>
    </source>
</evidence>
<evidence type="ECO:0000256" key="6">
    <source>
        <dbReference type="ARBA" id="ARBA00022822"/>
    </source>
</evidence>
<proteinExistence type="inferred from homology"/>
<evidence type="ECO:0000256" key="7">
    <source>
        <dbReference type="ARBA" id="ARBA00023141"/>
    </source>
</evidence>
<comment type="caution">
    <text evidence="11">The sequence shown here is derived from an EMBL/GenBank/DDBJ whole genome shotgun (WGS) entry which is preliminary data.</text>
</comment>
<dbReference type="InterPro" id="IPR013785">
    <property type="entry name" value="Aldolase_TIM"/>
</dbReference>
<gene>
    <name evidence="9" type="primary">trpF</name>
    <name evidence="11" type="ORF">GTZ99_04895</name>
</gene>
<dbReference type="Pfam" id="PF00697">
    <property type="entry name" value="PRAI"/>
    <property type="match status" value="1"/>
</dbReference>
<dbReference type="PANTHER" id="PTHR42894:SF1">
    <property type="entry name" value="N-(5'-PHOSPHORIBOSYL)ANTHRANILATE ISOMERASE"/>
    <property type="match status" value="1"/>
</dbReference>
<dbReference type="NCBIfam" id="NF002295">
    <property type="entry name" value="PRK01222.1-1"/>
    <property type="match status" value="1"/>
</dbReference>
<comment type="pathway">
    <text evidence="2 9">Amino-acid biosynthesis; L-tryptophan biosynthesis; L-tryptophan from chorismate: step 3/5.</text>
</comment>
<keyword evidence="12" id="KW-1185">Reference proteome</keyword>
<dbReference type="EC" id="5.3.1.24" evidence="3 9"/>
<dbReference type="CDD" id="cd00405">
    <property type="entry name" value="PRAI"/>
    <property type="match status" value="1"/>
</dbReference>
<evidence type="ECO:0000256" key="5">
    <source>
        <dbReference type="ARBA" id="ARBA00022605"/>
    </source>
</evidence>
<dbReference type="GO" id="GO:0004640">
    <property type="term" value="F:phosphoribosylanthranilate isomerase activity"/>
    <property type="evidence" value="ECO:0007669"/>
    <property type="project" value="UniProtKB-EC"/>
</dbReference>
<comment type="similarity">
    <text evidence="9">Belongs to the TrpF family.</text>
</comment>
<evidence type="ECO:0000256" key="4">
    <source>
        <dbReference type="ARBA" id="ARBA00022272"/>
    </source>
</evidence>
<dbReference type="InterPro" id="IPR001240">
    <property type="entry name" value="PRAI_dom"/>
</dbReference>
<dbReference type="RefSeq" id="WP_161717181.1">
    <property type="nucleotide sequence ID" value="NZ_JAAAPO010000002.1"/>
</dbReference>
<dbReference type="PANTHER" id="PTHR42894">
    <property type="entry name" value="N-(5'-PHOSPHORIBOSYL)ANTHRANILATE ISOMERASE"/>
    <property type="match status" value="1"/>
</dbReference>
<accession>A0ABW9XBI5</accession>
<comment type="catalytic activity">
    <reaction evidence="1 9">
        <text>N-(5-phospho-beta-D-ribosyl)anthranilate = 1-(2-carboxyphenylamino)-1-deoxy-D-ribulose 5-phosphate</text>
        <dbReference type="Rhea" id="RHEA:21540"/>
        <dbReference type="ChEBI" id="CHEBI:18277"/>
        <dbReference type="ChEBI" id="CHEBI:58613"/>
        <dbReference type="EC" id="5.3.1.24"/>
    </reaction>
</comment>
<reference evidence="12" key="1">
    <citation type="submission" date="2020-01" db="EMBL/GenBank/DDBJ databases">
        <title>Sphingomonas sp. strain CSW-10.</title>
        <authorList>
            <person name="Chen W.-M."/>
        </authorList>
    </citation>
    <scope>NUCLEOTIDE SEQUENCE [LARGE SCALE GENOMIC DNA]</scope>
    <source>
        <strain evidence="12">FSY-8</strain>
    </source>
</reference>
<dbReference type="HAMAP" id="MF_00135">
    <property type="entry name" value="PRAI"/>
    <property type="match status" value="1"/>
</dbReference>
<protein>
    <recommendedName>
        <fullName evidence="4 9">N-(5'-phosphoribosyl)anthranilate isomerase</fullName>
        <shortName evidence="9">PRAI</shortName>
        <ecNumber evidence="3 9">5.3.1.24</ecNumber>
    </recommendedName>
</protein>
<keyword evidence="5 9" id="KW-0028">Amino-acid biosynthesis</keyword>
<keyword evidence="7 9" id="KW-0057">Aromatic amino acid biosynthesis</keyword>
<evidence type="ECO:0000256" key="9">
    <source>
        <dbReference type="HAMAP-Rule" id="MF_00135"/>
    </source>
</evidence>
<dbReference type="Proteomes" id="UP000753724">
    <property type="component" value="Unassembled WGS sequence"/>
</dbReference>
<evidence type="ECO:0000313" key="11">
    <source>
        <dbReference type="EMBL" id="NBC35891.1"/>
    </source>
</evidence>
<dbReference type="SUPFAM" id="SSF51366">
    <property type="entry name" value="Ribulose-phoshate binding barrel"/>
    <property type="match status" value="1"/>
</dbReference>
<dbReference type="InterPro" id="IPR011060">
    <property type="entry name" value="RibuloseP-bd_barrel"/>
</dbReference>
<name>A0ABW9XBI5_9SPHN</name>
<dbReference type="Gene3D" id="3.20.20.70">
    <property type="entry name" value="Aldolase class I"/>
    <property type="match status" value="1"/>
</dbReference>
<dbReference type="InterPro" id="IPR044643">
    <property type="entry name" value="TrpF_fam"/>
</dbReference>
<evidence type="ECO:0000256" key="2">
    <source>
        <dbReference type="ARBA" id="ARBA00004664"/>
    </source>
</evidence>
<keyword evidence="6 9" id="KW-0822">Tryptophan biosynthesis</keyword>
<evidence type="ECO:0000259" key="10">
    <source>
        <dbReference type="Pfam" id="PF00697"/>
    </source>
</evidence>
<evidence type="ECO:0000313" key="12">
    <source>
        <dbReference type="Proteomes" id="UP000753724"/>
    </source>
</evidence>
<organism evidence="11 12">
    <name type="scientific">Novosphingobium ovatum</name>
    <dbReference type="NCBI Taxonomy" id="1908523"/>
    <lineage>
        <taxon>Bacteria</taxon>
        <taxon>Pseudomonadati</taxon>
        <taxon>Pseudomonadota</taxon>
        <taxon>Alphaproteobacteria</taxon>
        <taxon>Sphingomonadales</taxon>
        <taxon>Sphingomonadaceae</taxon>
        <taxon>Novosphingobium</taxon>
    </lineage>
</organism>
<sequence length="212" mass="22493">MTKMAIKICGLSDRAGVDAALAAGATHVGLVFFPKSPRNVSVEQAAALAAHVAGRAKVVGLFVNPAGDFLTHACNVVALDVIQLHGTESNKQAEQIRSRHGLETWKAIGIRESLNQANIYARAVDRVLYDAKPPEDHDLRGGTGLRIDWSLLAGRRHPLPWILAGGLDATNVAEAIRITGADFVDVSSGVESGRGIKDAAKIAQFCRAARES</sequence>
<dbReference type="EMBL" id="JAAAPO010000002">
    <property type="protein sequence ID" value="NBC35891.1"/>
    <property type="molecule type" value="Genomic_DNA"/>
</dbReference>
<keyword evidence="8 9" id="KW-0413">Isomerase</keyword>
<evidence type="ECO:0000256" key="8">
    <source>
        <dbReference type="ARBA" id="ARBA00023235"/>
    </source>
</evidence>